<dbReference type="RefSeq" id="WP_345414710.1">
    <property type="nucleotide sequence ID" value="NZ_BAABGT010000025.1"/>
</dbReference>
<reference evidence="2" key="1">
    <citation type="journal article" date="2019" name="Int. J. Syst. Evol. Microbiol.">
        <title>The Global Catalogue of Microorganisms (GCM) 10K type strain sequencing project: providing services to taxonomists for standard genome sequencing and annotation.</title>
        <authorList>
            <consortium name="The Broad Institute Genomics Platform"/>
            <consortium name="The Broad Institute Genome Sequencing Center for Infectious Disease"/>
            <person name="Wu L."/>
            <person name="Ma J."/>
        </authorList>
    </citation>
    <scope>NUCLEOTIDE SEQUENCE [LARGE SCALE GENOMIC DNA]</scope>
    <source>
        <strain evidence="2">JCM 17906</strain>
    </source>
</reference>
<protein>
    <submittedName>
        <fullName evidence="1">Uncharacterized protein</fullName>
    </submittedName>
</protein>
<organism evidence="1 2">
    <name type="scientific">Pseudonocardia xishanensis</name>
    <dbReference type="NCBI Taxonomy" id="630995"/>
    <lineage>
        <taxon>Bacteria</taxon>
        <taxon>Bacillati</taxon>
        <taxon>Actinomycetota</taxon>
        <taxon>Actinomycetes</taxon>
        <taxon>Pseudonocardiales</taxon>
        <taxon>Pseudonocardiaceae</taxon>
        <taxon>Pseudonocardia</taxon>
    </lineage>
</organism>
<dbReference type="Proteomes" id="UP001501598">
    <property type="component" value="Unassembled WGS sequence"/>
</dbReference>
<proteinExistence type="predicted"/>
<sequence>MPTVTVPALGRTVVPMGYNLWFVLNGAKDQPARADELAQVTLGAYRAAYESAPAGNRAPLVVGNHFNDWSGGGFARAVEESMG</sequence>
<gene>
    <name evidence="1" type="ORF">GCM10023175_18390</name>
</gene>
<evidence type="ECO:0000313" key="2">
    <source>
        <dbReference type="Proteomes" id="UP001501598"/>
    </source>
</evidence>
<comment type="caution">
    <text evidence="1">The sequence shown here is derived from an EMBL/GenBank/DDBJ whole genome shotgun (WGS) entry which is preliminary data.</text>
</comment>
<keyword evidence="2" id="KW-1185">Reference proteome</keyword>
<accession>A0ABP8RNL3</accession>
<name>A0ABP8RNL3_9PSEU</name>
<dbReference type="EMBL" id="BAABGT010000025">
    <property type="protein sequence ID" value="GAA4542680.1"/>
    <property type="molecule type" value="Genomic_DNA"/>
</dbReference>
<evidence type="ECO:0000313" key="1">
    <source>
        <dbReference type="EMBL" id="GAA4542680.1"/>
    </source>
</evidence>